<dbReference type="Pfam" id="PF23140">
    <property type="entry name" value="Gp80"/>
    <property type="match status" value="1"/>
</dbReference>
<dbReference type="AlphaFoldDB" id="X0XT83"/>
<protein>
    <submittedName>
        <fullName evidence="1">Uncharacterized protein</fullName>
    </submittedName>
</protein>
<name>X0XT83_9ZZZZ</name>
<sequence length="40" mass="4185">MDFTDHGADQALQWVLGQGTPTPPAALWIKLHIGDPGATG</sequence>
<reference evidence="1" key="1">
    <citation type="journal article" date="2014" name="Front. Microbiol.">
        <title>High frequency of phylogenetically diverse reductive dehalogenase-homologous genes in deep subseafloor sedimentary metagenomes.</title>
        <authorList>
            <person name="Kawai M."/>
            <person name="Futagami T."/>
            <person name="Toyoda A."/>
            <person name="Takaki Y."/>
            <person name="Nishi S."/>
            <person name="Hori S."/>
            <person name="Arai W."/>
            <person name="Tsubouchi T."/>
            <person name="Morono Y."/>
            <person name="Uchiyama I."/>
            <person name="Ito T."/>
            <person name="Fujiyama A."/>
            <person name="Inagaki F."/>
            <person name="Takami H."/>
        </authorList>
    </citation>
    <scope>NUCLEOTIDE SEQUENCE</scope>
    <source>
        <strain evidence="1">Expedition CK06-06</strain>
    </source>
</reference>
<accession>X0XT83</accession>
<proteinExistence type="predicted"/>
<evidence type="ECO:0000313" key="1">
    <source>
        <dbReference type="EMBL" id="GAG28081.1"/>
    </source>
</evidence>
<gene>
    <name evidence="1" type="ORF">S01H1_48519</name>
</gene>
<organism evidence="1">
    <name type="scientific">marine sediment metagenome</name>
    <dbReference type="NCBI Taxonomy" id="412755"/>
    <lineage>
        <taxon>unclassified sequences</taxon>
        <taxon>metagenomes</taxon>
        <taxon>ecological metagenomes</taxon>
    </lineage>
</organism>
<dbReference type="EMBL" id="BARS01031157">
    <property type="protein sequence ID" value="GAG28081.1"/>
    <property type="molecule type" value="Genomic_DNA"/>
</dbReference>
<comment type="caution">
    <text evidence="1">The sequence shown here is derived from an EMBL/GenBank/DDBJ whole genome shotgun (WGS) entry which is preliminary data.</text>
</comment>
<feature type="non-terminal residue" evidence="1">
    <location>
        <position position="40"/>
    </location>
</feature>
<dbReference type="InterPro" id="IPR056908">
    <property type="entry name" value="Gp80-like"/>
</dbReference>